<comment type="caution">
    <text evidence="2">The sequence shown here is derived from an EMBL/GenBank/DDBJ whole genome shotgun (WGS) entry which is preliminary data.</text>
</comment>
<name>A0A9N7N8V3_STRHE</name>
<evidence type="ECO:0000313" key="2">
    <source>
        <dbReference type="EMBL" id="CAA0829300.1"/>
    </source>
</evidence>
<evidence type="ECO:0000313" key="3">
    <source>
        <dbReference type="Proteomes" id="UP001153555"/>
    </source>
</evidence>
<feature type="region of interest" description="Disordered" evidence="1">
    <location>
        <begin position="82"/>
        <end position="104"/>
    </location>
</feature>
<sequence length="135" mass="15625">MEPSIDLYGTSSSSIIEDNTSTRNMIRWKSGKRVDPRLMTVLQLFGEIYMERHEFFDRIFRGDHEDAFKKVETLLKRKKTMKKAKSMPRSLSMRAIGRQRGVDGEDDGLRLDRFKIRTPNVIVADPGEQGEKTTT</sequence>
<gene>
    <name evidence="2" type="ORF">SHERM_24878</name>
</gene>
<reference evidence="2" key="1">
    <citation type="submission" date="2019-12" db="EMBL/GenBank/DDBJ databases">
        <authorList>
            <person name="Scholes J."/>
        </authorList>
    </citation>
    <scope>NUCLEOTIDE SEQUENCE</scope>
</reference>
<organism evidence="2 3">
    <name type="scientific">Striga hermonthica</name>
    <name type="common">Purple witchweed</name>
    <name type="synonym">Buchnera hermonthica</name>
    <dbReference type="NCBI Taxonomy" id="68872"/>
    <lineage>
        <taxon>Eukaryota</taxon>
        <taxon>Viridiplantae</taxon>
        <taxon>Streptophyta</taxon>
        <taxon>Embryophyta</taxon>
        <taxon>Tracheophyta</taxon>
        <taxon>Spermatophyta</taxon>
        <taxon>Magnoliopsida</taxon>
        <taxon>eudicotyledons</taxon>
        <taxon>Gunneridae</taxon>
        <taxon>Pentapetalae</taxon>
        <taxon>asterids</taxon>
        <taxon>lamiids</taxon>
        <taxon>Lamiales</taxon>
        <taxon>Orobanchaceae</taxon>
        <taxon>Buchnereae</taxon>
        <taxon>Striga</taxon>
    </lineage>
</organism>
<dbReference type="Proteomes" id="UP001153555">
    <property type="component" value="Unassembled WGS sequence"/>
</dbReference>
<proteinExistence type="predicted"/>
<accession>A0A9N7N8V3</accession>
<evidence type="ECO:0000256" key="1">
    <source>
        <dbReference type="SAM" id="MobiDB-lite"/>
    </source>
</evidence>
<protein>
    <submittedName>
        <fullName evidence="2">Uncharacterized protein</fullName>
    </submittedName>
</protein>
<dbReference type="AlphaFoldDB" id="A0A9N7N8V3"/>
<keyword evidence="3" id="KW-1185">Reference proteome</keyword>
<dbReference type="PANTHER" id="PTHR37725:SF1">
    <property type="match status" value="1"/>
</dbReference>
<dbReference type="EMBL" id="CACSLK010027773">
    <property type="protein sequence ID" value="CAA0829300.1"/>
    <property type="molecule type" value="Genomic_DNA"/>
</dbReference>
<dbReference type="OrthoDB" id="1623146at2759"/>
<dbReference type="PANTHER" id="PTHR37725">
    <property type="match status" value="1"/>
</dbReference>